<feature type="domain" description="Transposase IS200-like" evidence="1">
    <location>
        <begin position="8"/>
        <end position="125"/>
    </location>
</feature>
<evidence type="ECO:0000259" key="1">
    <source>
        <dbReference type="SMART" id="SM01321"/>
    </source>
</evidence>
<dbReference type="InterPro" id="IPR002686">
    <property type="entry name" value="Transposase_17"/>
</dbReference>
<dbReference type="PANTHER" id="PTHR34322">
    <property type="entry name" value="TRANSPOSASE, Y1_TNP DOMAIN-CONTAINING"/>
    <property type="match status" value="1"/>
</dbReference>
<protein>
    <submittedName>
        <fullName evidence="2">Transposase</fullName>
    </submittedName>
</protein>
<dbReference type="InterPro" id="IPR036515">
    <property type="entry name" value="Transposase_17_sf"/>
</dbReference>
<proteinExistence type="predicted"/>
<dbReference type="SMART" id="SM01321">
    <property type="entry name" value="Y1_Tnp"/>
    <property type="match status" value="1"/>
</dbReference>
<sequence>MRKSRTLRWKWCYHITIRCNSRAFRLLRRVCREVLLYALSKCREKFGFKLYGLCIMSNHVHYLLEPREPEDLPRLMHWLNWYTAMCFNRMLNRTGHFWEKRYHSTGFPNSDYRRALNTLRYIHGNPKVAAMQQGFFYDFSNYGIYDRLTEDGLTQWHPAFLALAASLELCAAAYRKFCRRYQPKPKPPKRHRWGSKLLGKIRARGKPKKVSPGQKSLWDDWDLPAAEILAVAEKFVQANQYPPKPPDPYSD</sequence>
<evidence type="ECO:0000313" key="2">
    <source>
        <dbReference type="EMBL" id="MBE9029019.1"/>
    </source>
</evidence>
<dbReference type="Proteomes" id="UP000625316">
    <property type="component" value="Unassembled WGS sequence"/>
</dbReference>
<dbReference type="PANTHER" id="PTHR34322:SF2">
    <property type="entry name" value="TRANSPOSASE IS200-LIKE DOMAIN-CONTAINING PROTEIN"/>
    <property type="match status" value="1"/>
</dbReference>
<dbReference type="GO" id="GO:0006313">
    <property type="term" value="P:DNA transposition"/>
    <property type="evidence" value="ECO:0007669"/>
    <property type="project" value="InterPro"/>
</dbReference>
<dbReference type="EMBL" id="JADEXQ010000010">
    <property type="protein sequence ID" value="MBE9029019.1"/>
    <property type="molecule type" value="Genomic_DNA"/>
</dbReference>
<dbReference type="Pfam" id="PF01797">
    <property type="entry name" value="Y1_Tnp"/>
    <property type="match status" value="1"/>
</dbReference>
<dbReference type="RefSeq" id="WP_264323839.1">
    <property type="nucleotide sequence ID" value="NZ_JADEXQ010000010.1"/>
</dbReference>
<evidence type="ECO:0000313" key="3">
    <source>
        <dbReference type="Proteomes" id="UP000625316"/>
    </source>
</evidence>
<dbReference type="AlphaFoldDB" id="A0A928VNB5"/>
<dbReference type="SUPFAM" id="SSF143422">
    <property type="entry name" value="Transposase IS200-like"/>
    <property type="match status" value="1"/>
</dbReference>
<comment type="caution">
    <text evidence="2">The sequence shown here is derived from an EMBL/GenBank/DDBJ whole genome shotgun (WGS) entry which is preliminary data.</text>
</comment>
<accession>A0A928VNB5</accession>
<dbReference type="Gene3D" id="3.30.70.1290">
    <property type="entry name" value="Transposase IS200-like"/>
    <property type="match status" value="1"/>
</dbReference>
<reference evidence="2" key="1">
    <citation type="submission" date="2020-10" db="EMBL/GenBank/DDBJ databases">
        <authorList>
            <person name="Castelo-Branco R."/>
            <person name="Eusebio N."/>
            <person name="Adriana R."/>
            <person name="Vieira A."/>
            <person name="Brugerolle De Fraissinette N."/>
            <person name="Rezende De Castro R."/>
            <person name="Schneider M.P."/>
            <person name="Vasconcelos V."/>
            <person name="Leao P.N."/>
        </authorList>
    </citation>
    <scope>NUCLEOTIDE SEQUENCE</scope>
    <source>
        <strain evidence="2">LEGE 11480</strain>
    </source>
</reference>
<gene>
    <name evidence="2" type="ORF">IQ266_04485</name>
</gene>
<name>A0A928VNB5_9CYAN</name>
<organism evidence="2 3">
    <name type="scientific">Romeriopsis navalis LEGE 11480</name>
    <dbReference type="NCBI Taxonomy" id="2777977"/>
    <lineage>
        <taxon>Bacteria</taxon>
        <taxon>Bacillati</taxon>
        <taxon>Cyanobacteriota</taxon>
        <taxon>Cyanophyceae</taxon>
        <taxon>Leptolyngbyales</taxon>
        <taxon>Leptolyngbyaceae</taxon>
        <taxon>Romeriopsis</taxon>
        <taxon>Romeriopsis navalis</taxon>
    </lineage>
</organism>
<dbReference type="GO" id="GO:0004803">
    <property type="term" value="F:transposase activity"/>
    <property type="evidence" value="ECO:0007669"/>
    <property type="project" value="InterPro"/>
</dbReference>
<dbReference type="GO" id="GO:0003677">
    <property type="term" value="F:DNA binding"/>
    <property type="evidence" value="ECO:0007669"/>
    <property type="project" value="InterPro"/>
</dbReference>
<keyword evidence="3" id="KW-1185">Reference proteome</keyword>